<organism evidence="3 4">
    <name type="scientific">Asanoa siamensis</name>
    <dbReference type="NCBI Taxonomy" id="926357"/>
    <lineage>
        <taxon>Bacteria</taxon>
        <taxon>Bacillati</taxon>
        <taxon>Actinomycetota</taxon>
        <taxon>Actinomycetes</taxon>
        <taxon>Micromonosporales</taxon>
        <taxon>Micromonosporaceae</taxon>
        <taxon>Asanoa</taxon>
    </lineage>
</organism>
<reference evidence="3 4" key="1">
    <citation type="submission" date="2021-01" db="EMBL/GenBank/DDBJ databases">
        <title>Whole genome shotgun sequence of Asanoa siamensis NBRC 107932.</title>
        <authorList>
            <person name="Komaki H."/>
            <person name="Tamura T."/>
        </authorList>
    </citation>
    <scope>NUCLEOTIDE SEQUENCE [LARGE SCALE GENOMIC DNA]</scope>
    <source>
        <strain evidence="3 4">NBRC 107932</strain>
    </source>
</reference>
<gene>
    <name evidence="3" type="ORF">Asi02nite_48590</name>
</gene>
<dbReference type="RefSeq" id="WP_203716212.1">
    <property type="nucleotide sequence ID" value="NZ_BONE01000042.1"/>
</dbReference>
<feature type="region of interest" description="Disordered" evidence="1">
    <location>
        <begin position="294"/>
        <end position="430"/>
    </location>
</feature>
<name>A0ABQ4CVM3_9ACTN</name>
<dbReference type="Pfam" id="PF19609">
    <property type="entry name" value="DUF6114"/>
    <property type="match status" value="1"/>
</dbReference>
<feature type="compositionally biased region" description="Low complexity" evidence="1">
    <location>
        <begin position="211"/>
        <end position="247"/>
    </location>
</feature>
<dbReference type="Proteomes" id="UP000604117">
    <property type="component" value="Unassembled WGS sequence"/>
</dbReference>
<feature type="compositionally biased region" description="Low complexity" evidence="1">
    <location>
        <begin position="172"/>
        <end position="186"/>
    </location>
</feature>
<keyword evidence="2" id="KW-0812">Transmembrane</keyword>
<feature type="compositionally biased region" description="Low complexity" evidence="1">
    <location>
        <begin position="416"/>
        <end position="430"/>
    </location>
</feature>
<accession>A0ABQ4CVM3</accession>
<feature type="region of interest" description="Disordered" evidence="1">
    <location>
        <begin position="133"/>
        <end position="264"/>
    </location>
</feature>
<feature type="compositionally biased region" description="Gly residues" evidence="1">
    <location>
        <begin position="339"/>
        <end position="355"/>
    </location>
</feature>
<comment type="caution">
    <text evidence="3">The sequence shown here is derived from an EMBL/GenBank/DDBJ whole genome shotgun (WGS) entry which is preliminary data.</text>
</comment>
<evidence type="ECO:0000256" key="1">
    <source>
        <dbReference type="SAM" id="MobiDB-lite"/>
    </source>
</evidence>
<evidence type="ECO:0000313" key="3">
    <source>
        <dbReference type="EMBL" id="GIF75341.1"/>
    </source>
</evidence>
<evidence type="ECO:0000256" key="2">
    <source>
        <dbReference type="SAM" id="Phobius"/>
    </source>
</evidence>
<evidence type="ECO:0000313" key="4">
    <source>
        <dbReference type="Proteomes" id="UP000604117"/>
    </source>
</evidence>
<keyword evidence="4" id="KW-1185">Reference proteome</keyword>
<feature type="transmembrane region" description="Helical" evidence="2">
    <location>
        <begin position="29"/>
        <end position="51"/>
    </location>
</feature>
<feature type="compositionally biased region" description="Acidic residues" evidence="1">
    <location>
        <begin position="356"/>
        <end position="366"/>
    </location>
</feature>
<feature type="transmembrane region" description="Helical" evidence="2">
    <location>
        <begin position="63"/>
        <end position="80"/>
    </location>
</feature>
<feature type="compositionally biased region" description="Basic and acidic residues" evidence="1">
    <location>
        <begin position="190"/>
        <end position="210"/>
    </location>
</feature>
<sequence>MSPTSASHARPGFAGRAWRHFRRWRRTRPFWGGLLLIVSGVEIFMTTQMSLGGLSFQLGPTGFLSWLIPTILVACGALAWGTPAQRMFYAIVGAVTAVFSLIGVNLGGFFLGLVFGILGAGLVFAWTPGAGAAAAPAEPAPPDEPDADTGEIASTGHLVPGLDDPDQEEPSPADSPTTATPATTWANRPGAERSRSEAEAGDRAVADRSDSAAGSFGGSAPAGRSDAGTSAMAAAGADSTGAGESGSVGSTEEDDAAGDAPLPRRDGPRFYAVVGFLLVLATSVVVGMRVATPAYAAPSCPGSGGVTAPKPAETASKPAATPSPSATEQEPQEEEKDGGIIGGIIDGITGIFGGGDSDEPDPDPEPEPATAAAAAGPTATPTPGAPGRATPSTPKPKPGACGPKPGNPGKADEEQPVVPLLDPDPNLPSVNAKPSLLTGTKLTMWNLRLAGIQPLDTADGQVRALKFTMSRSVVETFALRVPQGSRDPLLFTSGSLTVSGDVAFYATRFVGRFHGIKLTLTPDSPLPPDGIPLTIPRIDFDDPQIQLMYVSCHELRAPTLDEGFVAA</sequence>
<protein>
    <submittedName>
        <fullName evidence="3">Uncharacterized protein</fullName>
    </submittedName>
</protein>
<keyword evidence="2" id="KW-0472">Membrane</keyword>
<dbReference type="EMBL" id="BONE01000042">
    <property type="protein sequence ID" value="GIF75341.1"/>
    <property type="molecule type" value="Genomic_DNA"/>
</dbReference>
<feature type="compositionally biased region" description="Low complexity" evidence="1">
    <location>
        <begin position="368"/>
        <end position="409"/>
    </location>
</feature>
<dbReference type="InterPro" id="IPR046096">
    <property type="entry name" value="DUF6114"/>
</dbReference>
<keyword evidence="2" id="KW-1133">Transmembrane helix</keyword>
<feature type="transmembrane region" description="Helical" evidence="2">
    <location>
        <begin position="87"/>
        <end position="103"/>
    </location>
</feature>
<proteinExistence type="predicted"/>
<feature type="compositionally biased region" description="Low complexity" evidence="1">
    <location>
        <begin position="307"/>
        <end position="328"/>
    </location>
</feature>